<sequence length="111" mass="12508">MDYNNKIFKLISSSGNSDLSSNTIFLYKQKDDLLISEYMSENVKFGQIIGVVSRNGEINMSYQQVGQDGKLKTGVCNSKPEILSNGKIRLYEKWTWTSGDKTQGQSVLEEV</sequence>
<gene>
    <name evidence="1" type="ORF">ACFSYS_09900</name>
</gene>
<dbReference type="Pfam" id="PF26421">
    <property type="entry name" value="Avidin_like"/>
    <property type="match status" value="1"/>
</dbReference>
<comment type="caution">
    <text evidence="1">The sequence shown here is derived from an EMBL/GenBank/DDBJ whole genome shotgun (WGS) entry which is preliminary data.</text>
</comment>
<protein>
    <submittedName>
        <fullName evidence="1">N-acetylglutamate synthase</fullName>
    </submittedName>
</protein>
<keyword evidence="2" id="KW-1185">Reference proteome</keyword>
<dbReference type="RefSeq" id="WP_251742755.1">
    <property type="nucleotide sequence ID" value="NZ_JBHUOJ010000022.1"/>
</dbReference>
<dbReference type="Proteomes" id="UP001597438">
    <property type="component" value="Unassembled WGS sequence"/>
</dbReference>
<reference evidence="2" key="1">
    <citation type="journal article" date="2019" name="Int. J. Syst. Evol. Microbiol.">
        <title>The Global Catalogue of Microorganisms (GCM) 10K type strain sequencing project: providing services to taxonomists for standard genome sequencing and annotation.</title>
        <authorList>
            <consortium name="The Broad Institute Genomics Platform"/>
            <consortium name="The Broad Institute Genome Sequencing Center for Infectious Disease"/>
            <person name="Wu L."/>
            <person name="Ma J."/>
        </authorList>
    </citation>
    <scope>NUCLEOTIDE SEQUENCE [LARGE SCALE GENOMIC DNA]</scope>
    <source>
        <strain evidence="2">KCTC 52925</strain>
    </source>
</reference>
<evidence type="ECO:0000313" key="1">
    <source>
        <dbReference type="EMBL" id="MFD2833600.1"/>
    </source>
</evidence>
<accession>A0ABW5X3E7</accession>
<evidence type="ECO:0000313" key="2">
    <source>
        <dbReference type="Proteomes" id="UP001597438"/>
    </source>
</evidence>
<proteinExistence type="predicted"/>
<name>A0ABW5X3E7_9FLAO</name>
<dbReference type="InterPro" id="IPR058595">
    <property type="entry name" value="Avidin-like"/>
</dbReference>
<organism evidence="1 2">
    <name type="scientific">Christiangramia antarctica</name>
    <dbReference type="NCBI Taxonomy" id="2058158"/>
    <lineage>
        <taxon>Bacteria</taxon>
        <taxon>Pseudomonadati</taxon>
        <taxon>Bacteroidota</taxon>
        <taxon>Flavobacteriia</taxon>
        <taxon>Flavobacteriales</taxon>
        <taxon>Flavobacteriaceae</taxon>
        <taxon>Christiangramia</taxon>
    </lineage>
</organism>
<dbReference type="EMBL" id="JBHUOJ010000022">
    <property type="protein sequence ID" value="MFD2833600.1"/>
    <property type="molecule type" value="Genomic_DNA"/>
</dbReference>